<feature type="domain" description="Conjugative transposon TraJ C-terminal" evidence="2">
    <location>
        <begin position="6"/>
        <end position="313"/>
    </location>
</feature>
<dbReference type="Proteomes" id="UP001228581">
    <property type="component" value="Unassembled WGS sequence"/>
</dbReference>
<evidence type="ECO:0000313" key="4">
    <source>
        <dbReference type="Proteomes" id="UP001228581"/>
    </source>
</evidence>
<comment type="caution">
    <text evidence="3">The sequence shown here is derived from an EMBL/GenBank/DDBJ whole genome shotgun (WGS) entry which is preliminary data.</text>
</comment>
<feature type="transmembrane region" description="Helical" evidence="1">
    <location>
        <begin position="21"/>
        <end position="43"/>
    </location>
</feature>
<feature type="transmembrane region" description="Helical" evidence="1">
    <location>
        <begin position="214"/>
        <end position="233"/>
    </location>
</feature>
<dbReference type="RefSeq" id="WP_314003293.1">
    <property type="nucleotide sequence ID" value="NZ_JASJOT010000034.1"/>
</dbReference>
<evidence type="ECO:0000313" key="3">
    <source>
        <dbReference type="EMBL" id="MDJ1497601.1"/>
    </source>
</evidence>
<feature type="transmembrane region" description="Helical" evidence="1">
    <location>
        <begin position="63"/>
        <end position="80"/>
    </location>
</feature>
<keyword evidence="1" id="KW-0812">Transmembrane</keyword>
<dbReference type="InterPro" id="IPR012424">
    <property type="entry name" value="Conjugative_transposon_TraJ_C"/>
</dbReference>
<evidence type="ECO:0000256" key="1">
    <source>
        <dbReference type="SAM" id="Phobius"/>
    </source>
</evidence>
<organism evidence="3 4">
    <name type="scientific">Xanthocytophaga flava</name>
    <dbReference type="NCBI Taxonomy" id="3048013"/>
    <lineage>
        <taxon>Bacteria</taxon>
        <taxon>Pseudomonadati</taxon>
        <taxon>Bacteroidota</taxon>
        <taxon>Cytophagia</taxon>
        <taxon>Cytophagales</taxon>
        <taxon>Rhodocytophagaceae</taxon>
        <taxon>Xanthocytophaga</taxon>
    </lineage>
</organism>
<evidence type="ECO:0000259" key="2">
    <source>
        <dbReference type="Pfam" id="PF07863"/>
    </source>
</evidence>
<keyword evidence="4" id="KW-1185">Reference proteome</keyword>
<feature type="transmembrane region" description="Helical" evidence="1">
    <location>
        <begin position="164"/>
        <end position="194"/>
    </location>
</feature>
<proteinExistence type="predicted"/>
<sequence length="319" mass="34816">METYVALQKMIAELYNDMIPLAGRLISVGQGLAGLAGIIYIFYKLWPVIAGKEPLDIFPLLRPFGIFLLLLFYMGFVNVLNEVLQPIADATGQLVSSQNENMIKLLERKQQLVKLQHESAQATKEDQEKEGLLSSIASEINALIPTFESVETYIQRAMATVLEYLFYAASLIISVIRCFFLIILVIIGPISIGFSLIPGFEGTISSWLARYIQIWMWAPVGSILGAILSKIQGLMISKSIERLQTDSAYDGTDLGYITFLLIGIAAYFTIPTVATWVIESSGVGRALGAQNSVGIKAGKIMTGTTGALAGRAARVLRPA</sequence>
<gene>
    <name evidence="3" type="ORF">QNI19_31975</name>
</gene>
<dbReference type="EMBL" id="JASJOT010000034">
    <property type="protein sequence ID" value="MDJ1497601.1"/>
    <property type="molecule type" value="Genomic_DNA"/>
</dbReference>
<keyword evidence="1" id="KW-1133">Transmembrane helix</keyword>
<keyword evidence="1" id="KW-0472">Membrane</keyword>
<name>A0ABT7CVR3_9BACT</name>
<dbReference type="Pfam" id="PF07863">
    <property type="entry name" value="CtnDOT_TraJ"/>
    <property type="match status" value="1"/>
</dbReference>
<accession>A0ABT7CVR3</accession>
<feature type="transmembrane region" description="Helical" evidence="1">
    <location>
        <begin position="254"/>
        <end position="278"/>
    </location>
</feature>
<protein>
    <recommendedName>
        <fullName evidence="2">Conjugative transposon TraJ C-terminal domain-containing protein</fullName>
    </recommendedName>
</protein>
<reference evidence="3 4" key="1">
    <citation type="submission" date="2023-05" db="EMBL/GenBank/DDBJ databases">
        <authorList>
            <person name="Zhang X."/>
        </authorList>
    </citation>
    <scope>NUCLEOTIDE SEQUENCE [LARGE SCALE GENOMIC DNA]</scope>
    <source>
        <strain evidence="3 4">DM2B3-1</strain>
    </source>
</reference>